<reference evidence="1" key="1">
    <citation type="submission" date="2024-02" db="EMBL/GenBank/DDBJ databases">
        <title>Metagenome Assembled Genome of Zalaria obscura JY119.</title>
        <authorList>
            <person name="Vighnesh L."/>
            <person name="Jagadeeshwari U."/>
            <person name="Venkata Ramana C."/>
            <person name="Sasikala C."/>
        </authorList>
    </citation>
    <scope>NUCLEOTIDE SEQUENCE</scope>
    <source>
        <strain evidence="1">JY119</strain>
    </source>
</reference>
<dbReference type="Proteomes" id="UP001320706">
    <property type="component" value="Unassembled WGS sequence"/>
</dbReference>
<evidence type="ECO:0000313" key="1">
    <source>
        <dbReference type="EMBL" id="KAK8196089.1"/>
    </source>
</evidence>
<comment type="caution">
    <text evidence="1">The sequence shown here is derived from an EMBL/GenBank/DDBJ whole genome shotgun (WGS) entry which is preliminary data.</text>
</comment>
<dbReference type="EMBL" id="JAMKPW020000042">
    <property type="protein sequence ID" value="KAK8196089.1"/>
    <property type="molecule type" value="Genomic_DNA"/>
</dbReference>
<protein>
    <submittedName>
        <fullName evidence="1">ATPase with role in protein import into the ER</fullName>
    </submittedName>
</protein>
<proteinExistence type="predicted"/>
<sequence length="677" mass="74554">MARRTRTESRFAWTTVMYLLLVLLAPMVFMGTTVRAQEEGQAPMKDSQTTGPVIGIDLGTTYSCVGIMKGGKVEILVNDQGNRITPSYVAWNDEERLVGDAAKNQFASNPHRTIFDIKRLIGRKFNDRDVQRDIKHFPFKVVDKSGQPRVQVEVQNEEKVFTPEEVSSMILGKMKEVAESYLGEKVTNAVVTVPAYFNDAQRAATKDAGTIAGLNVLRVVNEPTAAALAYGLDKSDQERQIIVYDLGGGTFDVSILTVDEGVFEVQATAGDTHLGGEDFDQRVMDYFTKLYNKKNNVDITKNAKTMGKLKREVEKAKRTLSSQMSTRIEIEAFHDGNDFSETLTRAKFEELNNDLFKKTLKPVEQVLKDAKMKKTDIDDIVLVGGSTRIPKVQQMLEEFFGKKASKGINPDEAVAYGAAVQGGILSGEEAAGGLVLMDVNPLTLGIETTGGVMTHLIKRGTTIPTKKSQIFSTAADNQPVVLIQVYEGERSMTKDNNLLGKFELSNIPPAPRGVPQIEVTFTLDANGILKVSAADKGTGKEESITITNDKGRLSTEEIERMVADAEKYADEDKATRERIESRNGFENYAFSLKNQVNDEEGLGGKIDEEDREAILEAVKEAQDWIDENGATATAEDFDEQKEKLSNVAYPITSKLYGGSGAGGMPDYDDEPSEHDEL</sequence>
<gene>
    <name evidence="1" type="primary">KAR2</name>
    <name evidence="1" type="ORF">M8818_007241</name>
</gene>
<organism evidence="1 2">
    <name type="scientific">Zalaria obscura</name>
    <dbReference type="NCBI Taxonomy" id="2024903"/>
    <lineage>
        <taxon>Eukaryota</taxon>
        <taxon>Fungi</taxon>
        <taxon>Dikarya</taxon>
        <taxon>Ascomycota</taxon>
        <taxon>Pezizomycotina</taxon>
        <taxon>Dothideomycetes</taxon>
        <taxon>Dothideomycetidae</taxon>
        <taxon>Dothideales</taxon>
        <taxon>Zalariaceae</taxon>
        <taxon>Zalaria</taxon>
    </lineage>
</organism>
<keyword evidence="2" id="KW-1185">Reference proteome</keyword>
<accession>A0ACC3S5G4</accession>
<name>A0ACC3S5G4_9PEZI</name>
<evidence type="ECO:0000313" key="2">
    <source>
        <dbReference type="Proteomes" id="UP001320706"/>
    </source>
</evidence>